<reference evidence="3 4" key="1">
    <citation type="submission" date="2018-08" db="EMBL/GenBank/DDBJ databases">
        <title>A genome reference for cultivated species of the human gut microbiota.</title>
        <authorList>
            <person name="Zou Y."/>
            <person name="Xue W."/>
            <person name="Luo G."/>
        </authorList>
    </citation>
    <scope>NUCLEOTIDE SEQUENCE [LARGE SCALE GENOMIC DNA]</scope>
    <source>
        <strain evidence="3 4">AF14-32</strain>
    </source>
</reference>
<organism evidence="3 4">
    <name type="scientific">Bacteroides intestinalis</name>
    <dbReference type="NCBI Taxonomy" id="329854"/>
    <lineage>
        <taxon>Bacteria</taxon>
        <taxon>Pseudomonadati</taxon>
        <taxon>Bacteroidota</taxon>
        <taxon>Bacteroidia</taxon>
        <taxon>Bacteroidales</taxon>
        <taxon>Bacteroidaceae</taxon>
        <taxon>Bacteroides</taxon>
    </lineage>
</organism>
<sequence length="155" mass="17468">MENVELRSEQVRKIIGQIPPILIRSGIGIMGTIVALLLVAAAFIPYPEILEGEVIMEESDNKYIYAKGLLPYTFVTQVKKDMSVEIELEGFNTRECGYQHGTISYVSSEVVTDNKKNYFSFIIILKENPFIQKGMKGYASVILSNKTLLERIVSK</sequence>
<accession>A0A412YFF7</accession>
<keyword evidence="1" id="KW-1133">Transmembrane helix</keyword>
<dbReference type="Pfam" id="PF26002">
    <property type="entry name" value="Beta-barrel_AprE"/>
    <property type="match status" value="1"/>
</dbReference>
<name>A0A412YFF7_9BACE</name>
<feature type="domain" description="AprE-like beta-barrel" evidence="2">
    <location>
        <begin position="75"/>
        <end position="129"/>
    </location>
</feature>
<keyword evidence="1" id="KW-0472">Membrane</keyword>
<protein>
    <submittedName>
        <fullName evidence="3">HlyD family secretion protein</fullName>
    </submittedName>
</protein>
<gene>
    <name evidence="3" type="ORF">DWW10_06035</name>
</gene>
<dbReference type="Proteomes" id="UP000283850">
    <property type="component" value="Unassembled WGS sequence"/>
</dbReference>
<dbReference type="InterPro" id="IPR058982">
    <property type="entry name" value="Beta-barrel_AprE"/>
</dbReference>
<comment type="caution">
    <text evidence="3">The sequence shown here is derived from an EMBL/GenBank/DDBJ whole genome shotgun (WGS) entry which is preliminary data.</text>
</comment>
<keyword evidence="1" id="KW-0812">Transmembrane</keyword>
<evidence type="ECO:0000313" key="3">
    <source>
        <dbReference type="EMBL" id="RGV56240.1"/>
    </source>
</evidence>
<proteinExistence type="predicted"/>
<dbReference type="RefSeq" id="WP_022391657.1">
    <property type="nucleotide sequence ID" value="NZ_QRZF01000003.1"/>
</dbReference>
<dbReference type="AlphaFoldDB" id="A0A412YFF7"/>
<feature type="transmembrane region" description="Helical" evidence="1">
    <location>
        <begin position="21"/>
        <end position="46"/>
    </location>
</feature>
<evidence type="ECO:0000256" key="1">
    <source>
        <dbReference type="SAM" id="Phobius"/>
    </source>
</evidence>
<dbReference type="EMBL" id="QRZF01000003">
    <property type="protein sequence ID" value="RGV56240.1"/>
    <property type="molecule type" value="Genomic_DNA"/>
</dbReference>
<evidence type="ECO:0000259" key="2">
    <source>
        <dbReference type="Pfam" id="PF26002"/>
    </source>
</evidence>
<evidence type="ECO:0000313" key="4">
    <source>
        <dbReference type="Proteomes" id="UP000283850"/>
    </source>
</evidence>